<comment type="caution">
    <text evidence="1">The sequence shown here is derived from an EMBL/GenBank/DDBJ whole genome shotgun (WGS) entry which is preliminary data.</text>
</comment>
<reference evidence="1 2" key="1">
    <citation type="journal article" date="2019" name="Commun. Biol.">
        <title>The bagworm genome reveals a unique fibroin gene that provides high tensile strength.</title>
        <authorList>
            <person name="Kono N."/>
            <person name="Nakamura H."/>
            <person name="Ohtoshi R."/>
            <person name="Tomita M."/>
            <person name="Numata K."/>
            <person name="Arakawa K."/>
        </authorList>
    </citation>
    <scope>NUCLEOTIDE SEQUENCE [LARGE SCALE GENOMIC DNA]</scope>
</reference>
<organism evidence="1 2">
    <name type="scientific">Eumeta variegata</name>
    <name type="common">Bagworm moth</name>
    <name type="synonym">Eumeta japonica</name>
    <dbReference type="NCBI Taxonomy" id="151549"/>
    <lineage>
        <taxon>Eukaryota</taxon>
        <taxon>Metazoa</taxon>
        <taxon>Ecdysozoa</taxon>
        <taxon>Arthropoda</taxon>
        <taxon>Hexapoda</taxon>
        <taxon>Insecta</taxon>
        <taxon>Pterygota</taxon>
        <taxon>Neoptera</taxon>
        <taxon>Endopterygota</taxon>
        <taxon>Lepidoptera</taxon>
        <taxon>Glossata</taxon>
        <taxon>Ditrysia</taxon>
        <taxon>Tineoidea</taxon>
        <taxon>Psychidae</taxon>
        <taxon>Oiketicinae</taxon>
        <taxon>Eumeta</taxon>
    </lineage>
</organism>
<keyword evidence="2" id="KW-1185">Reference proteome</keyword>
<dbReference type="Proteomes" id="UP000299102">
    <property type="component" value="Unassembled WGS sequence"/>
</dbReference>
<gene>
    <name evidence="1" type="ORF">EVAR_103989_1</name>
</gene>
<dbReference type="AlphaFoldDB" id="A0A4C1Y0E6"/>
<evidence type="ECO:0000313" key="2">
    <source>
        <dbReference type="Proteomes" id="UP000299102"/>
    </source>
</evidence>
<accession>A0A4C1Y0E6</accession>
<proteinExistence type="predicted"/>
<name>A0A4C1Y0E6_EUMVA</name>
<sequence length="100" mass="10999">MIGADPTPAKRYLNHTEFCVMSSGKREAAAAVNQLRGGEPLSDKPSRQSLRGSRYVKVTLKEDVEKTRGQCGAGKVLAEPTVAVDNFWQPLKPRELSEEI</sequence>
<protein>
    <submittedName>
        <fullName evidence="1">Uncharacterized protein</fullName>
    </submittedName>
</protein>
<dbReference type="EMBL" id="BGZK01000999">
    <property type="protein sequence ID" value="GBP68029.1"/>
    <property type="molecule type" value="Genomic_DNA"/>
</dbReference>
<evidence type="ECO:0000313" key="1">
    <source>
        <dbReference type="EMBL" id="GBP68029.1"/>
    </source>
</evidence>